<comment type="similarity">
    <text evidence="1">Belongs to the short-chain dehydrogenases/reductases (SDR) family.</text>
</comment>
<dbReference type="SUPFAM" id="SSF51735">
    <property type="entry name" value="NAD(P)-binding Rossmann-fold domains"/>
    <property type="match status" value="1"/>
</dbReference>
<dbReference type="Pfam" id="PF13561">
    <property type="entry name" value="adh_short_C2"/>
    <property type="match status" value="1"/>
</dbReference>
<dbReference type="CDD" id="cd05233">
    <property type="entry name" value="SDR_c"/>
    <property type="match status" value="1"/>
</dbReference>
<dbReference type="PRINTS" id="PR00081">
    <property type="entry name" value="GDHRDH"/>
</dbReference>
<gene>
    <name evidence="4" type="ORF">EZM97_21550</name>
</gene>
<dbReference type="Gene3D" id="3.40.50.720">
    <property type="entry name" value="NAD(P)-binding Rossmann-like Domain"/>
    <property type="match status" value="1"/>
</dbReference>
<comment type="caution">
    <text evidence="4">The sequence shown here is derived from an EMBL/GenBank/DDBJ whole genome shotgun (WGS) entry which is preliminary data.</text>
</comment>
<dbReference type="PRINTS" id="PR00080">
    <property type="entry name" value="SDRFAMILY"/>
</dbReference>
<dbReference type="PANTHER" id="PTHR42879:SF2">
    <property type="entry name" value="3-OXOACYL-[ACYL-CARRIER-PROTEIN] REDUCTASE FABG"/>
    <property type="match status" value="1"/>
</dbReference>
<dbReference type="FunFam" id="3.40.50.720:FF:000173">
    <property type="entry name" value="3-oxoacyl-[acyl-carrier protein] reductase"/>
    <property type="match status" value="1"/>
</dbReference>
<sequence length="240" mass="25470">MTQRTFLVTGATKGIGRAIAHRLAAAGHHVVGLARGAGDQTFPGTLVSVDLSDRRATERVLGELVERNAFDGVVNNFGYVKLAGLGELALDELEHSMRLNLIPAVQTVQALLPQMRARGWGRVVNVTSLVTLGMTQRTAYAAAKSAMNSFTRTWALELAETGITVNSVAPGPTETELFRQNTPEGSAAEERFLALVPMKRLGKPEELAAAIAFLLSDDAGYITGQTLFVDGGASIGRAPV</sequence>
<evidence type="ECO:0000256" key="1">
    <source>
        <dbReference type="ARBA" id="ARBA00006484"/>
    </source>
</evidence>
<keyword evidence="5" id="KW-1185">Reference proteome</keyword>
<dbReference type="InterPro" id="IPR002347">
    <property type="entry name" value="SDR_fam"/>
</dbReference>
<dbReference type="NCBIfam" id="NF005753">
    <property type="entry name" value="PRK07577.1"/>
    <property type="match status" value="1"/>
</dbReference>
<dbReference type="RefSeq" id="WP_131410656.1">
    <property type="nucleotide sequence ID" value="NZ_SJTG01000003.1"/>
</dbReference>
<protein>
    <submittedName>
        <fullName evidence="4">SDR family oxidoreductase</fullName>
    </submittedName>
</protein>
<dbReference type="AlphaFoldDB" id="A0A4R0YQI1"/>
<dbReference type="InterPro" id="IPR036291">
    <property type="entry name" value="NAD(P)-bd_dom_sf"/>
</dbReference>
<reference evidence="4 5" key="1">
    <citation type="submission" date="2019-02" db="EMBL/GenBank/DDBJ databases">
        <title>Dyella amyloliquefaciens sp. nov., isolated from forest soil.</title>
        <authorList>
            <person name="Gao Z.-H."/>
            <person name="Qiu L.-H."/>
        </authorList>
    </citation>
    <scope>NUCLEOTIDE SEQUENCE [LARGE SCALE GENOMIC DNA]</scope>
    <source>
        <strain evidence="4 5">KACC 12747</strain>
    </source>
</reference>
<evidence type="ECO:0000259" key="3">
    <source>
        <dbReference type="SMART" id="SM00822"/>
    </source>
</evidence>
<name>A0A4R0YQI1_9GAMM</name>
<evidence type="ECO:0000256" key="2">
    <source>
        <dbReference type="ARBA" id="ARBA00023002"/>
    </source>
</evidence>
<accession>A0A4R0YQI1</accession>
<proteinExistence type="inferred from homology"/>
<dbReference type="Proteomes" id="UP000291822">
    <property type="component" value="Unassembled WGS sequence"/>
</dbReference>
<dbReference type="PANTHER" id="PTHR42879">
    <property type="entry name" value="3-OXOACYL-(ACYL-CARRIER-PROTEIN) REDUCTASE"/>
    <property type="match status" value="1"/>
</dbReference>
<dbReference type="InterPro" id="IPR050259">
    <property type="entry name" value="SDR"/>
</dbReference>
<evidence type="ECO:0000313" key="5">
    <source>
        <dbReference type="Proteomes" id="UP000291822"/>
    </source>
</evidence>
<dbReference type="EMBL" id="SJTG01000003">
    <property type="protein sequence ID" value="TCI08840.1"/>
    <property type="molecule type" value="Genomic_DNA"/>
</dbReference>
<feature type="domain" description="Ketoreductase" evidence="3">
    <location>
        <begin position="4"/>
        <end position="171"/>
    </location>
</feature>
<evidence type="ECO:0000313" key="4">
    <source>
        <dbReference type="EMBL" id="TCI08840.1"/>
    </source>
</evidence>
<keyword evidence="2" id="KW-0560">Oxidoreductase</keyword>
<dbReference type="GO" id="GO:0016491">
    <property type="term" value="F:oxidoreductase activity"/>
    <property type="evidence" value="ECO:0007669"/>
    <property type="project" value="UniProtKB-KW"/>
</dbReference>
<dbReference type="InterPro" id="IPR057326">
    <property type="entry name" value="KR_dom"/>
</dbReference>
<dbReference type="SMART" id="SM00822">
    <property type="entry name" value="PKS_KR"/>
    <property type="match status" value="1"/>
</dbReference>
<organism evidence="4 5">
    <name type="scientific">Dyella soli</name>
    <dbReference type="NCBI Taxonomy" id="522319"/>
    <lineage>
        <taxon>Bacteria</taxon>
        <taxon>Pseudomonadati</taxon>
        <taxon>Pseudomonadota</taxon>
        <taxon>Gammaproteobacteria</taxon>
        <taxon>Lysobacterales</taxon>
        <taxon>Rhodanobacteraceae</taxon>
        <taxon>Dyella</taxon>
    </lineage>
</organism>